<reference evidence="4" key="1">
    <citation type="journal article" date="2020" name="bioRxiv">
        <title>A rank-normalized archaeal taxonomy based on genome phylogeny resolves widespread incomplete and uneven classifications.</title>
        <authorList>
            <person name="Rinke C."/>
            <person name="Chuvochina M."/>
            <person name="Mussig A.J."/>
            <person name="Chaumeil P.-A."/>
            <person name="Waite D.W."/>
            <person name="Whitman W.B."/>
            <person name="Parks D.H."/>
            <person name="Hugenholtz P."/>
        </authorList>
    </citation>
    <scope>NUCLEOTIDE SEQUENCE [LARGE SCALE GENOMIC DNA]</scope>
</reference>
<dbReference type="EMBL" id="JAGVWF010000016">
    <property type="protein sequence ID" value="MBS3059016.1"/>
    <property type="molecule type" value="Genomic_DNA"/>
</dbReference>
<dbReference type="Pfam" id="PF13197">
    <property type="entry name" value="DUF4013"/>
    <property type="match status" value="1"/>
</dbReference>
<evidence type="ECO:0000256" key="1">
    <source>
        <dbReference type="SAM" id="Phobius"/>
    </source>
</evidence>
<feature type="transmembrane region" description="Helical" evidence="1">
    <location>
        <begin position="156"/>
        <end position="182"/>
    </location>
</feature>
<proteinExistence type="predicted"/>
<evidence type="ECO:0000313" key="2">
    <source>
        <dbReference type="EMBL" id="HIH08738.1"/>
    </source>
</evidence>
<organism evidence="2 4">
    <name type="scientific">Candidatus Iainarchaeum sp</name>
    <dbReference type="NCBI Taxonomy" id="3101447"/>
    <lineage>
        <taxon>Archaea</taxon>
        <taxon>Candidatus Iainarchaeota</taxon>
        <taxon>Candidatus Iainarchaeia</taxon>
        <taxon>Candidatus Iainarchaeales</taxon>
        <taxon>Candidatus Iainarchaeaceae</taxon>
        <taxon>Candidatus Iainarchaeum</taxon>
    </lineage>
</organism>
<name>A0A7J4IT84_9ARCH</name>
<dbReference type="InterPro" id="IPR025098">
    <property type="entry name" value="DUF4013"/>
</dbReference>
<dbReference type="AlphaFoldDB" id="A0A7J4IT84"/>
<comment type="caution">
    <text evidence="2">The sequence shown here is derived from an EMBL/GenBank/DDBJ whole genome shotgun (WGS) entry which is preliminary data.</text>
</comment>
<evidence type="ECO:0000313" key="3">
    <source>
        <dbReference type="EMBL" id="MBS3059016.1"/>
    </source>
</evidence>
<feature type="transmembrane region" description="Helical" evidence="1">
    <location>
        <begin position="188"/>
        <end position="206"/>
    </location>
</feature>
<dbReference type="Proteomes" id="UP000683213">
    <property type="component" value="Unassembled WGS sequence"/>
</dbReference>
<gene>
    <name evidence="2" type="ORF">HA237_05220</name>
    <name evidence="3" type="ORF">J4224_01165</name>
</gene>
<protein>
    <submittedName>
        <fullName evidence="2">DUF4013 domain-containing protein</fullName>
    </submittedName>
</protein>
<dbReference type="EMBL" id="DUFG01000025">
    <property type="protein sequence ID" value="HIH08738.1"/>
    <property type="molecule type" value="Genomic_DNA"/>
</dbReference>
<sequence length="214" mass="21947">MVDFAGAIKKPFSDGKTALIGIVVGLIPVVSLLLSGYGVKVAQNTLNKNKSLPAWGLTNIGDHIIKSIMVLVIHIIYGIPGGILLAVALGAAIVTLLSSGDFISAFAAGGLIGILGILLLLVGAILASMGVIFYAKEGNFGAAFKFGAILKKVLTGKYIISLVVVIAWAIVLGIVAVILAIIPIIGSLVGAGLLGYALTVTAYTIFSEVFNETK</sequence>
<dbReference type="Proteomes" id="UP000577419">
    <property type="component" value="Unassembled WGS sequence"/>
</dbReference>
<feature type="transmembrane region" description="Helical" evidence="1">
    <location>
        <begin position="68"/>
        <end position="96"/>
    </location>
</feature>
<evidence type="ECO:0000313" key="4">
    <source>
        <dbReference type="Proteomes" id="UP000577419"/>
    </source>
</evidence>
<keyword evidence="1" id="KW-0812">Transmembrane</keyword>
<accession>A0A7J4IT84</accession>
<keyword evidence="1" id="KW-1133">Transmembrane helix</keyword>
<reference evidence="3" key="3">
    <citation type="submission" date="2021-05" db="EMBL/GenBank/DDBJ databases">
        <title>Protein family content uncovers lineage relationships and bacterial pathway maintenance mechanisms in DPANN archaea.</title>
        <authorList>
            <person name="Castelle C.J."/>
            <person name="Meheust R."/>
            <person name="Jaffe A.L."/>
            <person name="Seitz K."/>
            <person name="Gong X."/>
            <person name="Baker B.J."/>
            <person name="Banfield J.F."/>
        </authorList>
    </citation>
    <scope>NUCLEOTIDE SEQUENCE</scope>
    <source>
        <strain evidence="3">RIFCSPHIGHO2_01_FULL_GW2011_AR10_43_9</strain>
    </source>
</reference>
<feature type="transmembrane region" description="Helical" evidence="1">
    <location>
        <begin position="18"/>
        <end position="39"/>
    </location>
</feature>
<reference evidence="3" key="2">
    <citation type="submission" date="2021-03" db="EMBL/GenBank/DDBJ databases">
        <authorList>
            <person name="Jaffe A."/>
        </authorList>
    </citation>
    <scope>NUCLEOTIDE SEQUENCE</scope>
    <source>
        <strain evidence="3">RIFCSPHIGHO2_01_FULL_GW2011_AR10_43_9</strain>
    </source>
</reference>
<feature type="transmembrane region" description="Helical" evidence="1">
    <location>
        <begin position="102"/>
        <end position="135"/>
    </location>
</feature>
<keyword evidence="1" id="KW-0472">Membrane</keyword>